<evidence type="ECO:0000256" key="2">
    <source>
        <dbReference type="SAM" id="SignalP"/>
    </source>
</evidence>
<dbReference type="EMBL" id="FNOK01000036">
    <property type="protein sequence ID" value="SDY83737.1"/>
    <property type="molecule type" value="Genomic_DNA"/>
</dbReference>
<evidence type="ECO:0000256" key="1">
    <source>
        <dbReference type="ARBA" id="ARBA00008814"/>
    </source>
</evidence>
<reference evidence="5" key="1">
    <citation type="submission" date="2016-10" db="EMBL/GenBank/DDBJ databases">
        <authorList>
            <person name="Varghese N."/>
            <person name="Submissions S."/>
        </authorList>
    </citation>
    <scope>NUCLEOTIDE SEQUENCE [LARGE SCALE GENOMIC DNA]</scope>
    <source>
        <strain evidence="5">CGMCC 4.3530</strain>
    </source>
</reference>
<dbReference type="PROSITE" id="PS50983">
    <property type="entry name" value="FE_B12_PBP"/>
    <property type="match status" value="1"/>
</dbReference>
<dbReference type="OrthoDB" id="9797850at2"/>
<sequence length="311" mass="33166">MRRLFVLVLVALSLAGCANAEPQADGLRIENCGNTEVFPEPPKRVVSLNQHATEILLALGLGDRLVGTAYPDDLAPPASVAAAYARVPLLADQYPSYERILEAEPDLVVGGYSSAFDETEGRSRKTFEDNGIRTLLLSESCAANPAGMDTLLSDIAMFGEVLGLQENARQVAAGIQQRVRAVEERLAGAEPVDVFAYDSGEQAAFTLGGNGVGNDALRRAGGRNVFGDVPKVFADVSWEQVAARAPRAIVLVDYLAAPVQSKQAYLTGHPLAAGTPAVREQRFSTIPLVELTEGIRFPDAVERLARDLHGA</sequence>
<dbReference type="Proteomes" id="UP000199529">
    <property type="component" value="Unassembled WGS sequence"/>
</dbReference>
<gene>
    <name evidence="4" type="ORF">SAMN05216215_103691</name>
</gene>
<dbReference type="AlphaFoldDB" id="A0A1H3N472"/>
<proteinExistence type="inferred from homology"/>
<dbReference type="PANTHER" id="PTHR30535:SF7">
    <property type="entry name" value="IRON(III) DICITRATE-BINDING PROTEIN"/>
    <property type="match status" value="1"/>
</dbReference>
<protein>
    <submittedName>
        <fullName evidence="4">Iron complex transport system substrate-binding protein</fullName>
    </submittedName>
</protein>
<feature type="domain" description="Fe/B12 periplasmic-binding" evidence="3">
    <location>
        <begin position="44"/>
        <end position="311"/>
    </location>
</feature>
<dbReference type="PANTHER" id="PTHR30535">
    <property type="entry name" value="VITAMIN B12-BINDING PROTEIN"/>
    <property type="match status" value="1"/>
</dbReference>
<dbReference type="STRING" id="418495.SAMN05216215_103691"/>
<keyword evidence="2" id="KW-0732">Signal</keyword>
<comment type="similarity">
    <text evidence="1">Belongs to the bacterial solute-binding protein 8 family.</text>
</comment>
<dbReference type="RefSeq" id="WP_093272150.1">
    <property type="nucleotide sequence ID" value="NZ_FNOK01000036.1"/>
</dbReference>
<organism evidence="4 5">
    <name type="scientific">Saccharopolyspora shandongensis</name>
    <dbReference type="NCBI Taxonomy" id="418495"/>
    <lineage>
        <taxon>Bacteria</taxon>
        <taxon>Bacillati</taxon>
        <taxon>Actinomycetota</taxon>
        <taxon>Actinomycetes</taxon>
        <taxon>Pseudonocardiales</taxon>
        <taxon>Pseudonocardiaceae</taxon>
        <taxon>Saccharopolyspora</taxon>
    </lineage>
</organism>
<evidence type="ECO:0000259" key="3">
    <source>
        <dbReference type="PROSITE" id="PS50983"/>
    </source>
</evidence>
<dbReference type="Gene3D" id="3.40.50.1980">
    <property type="entry name" value="Nitrogenase molybdenum iron protein domain"/>
    <property type="match status" value="2"/>
</dbReference>
<name>A0A1H3N472_9PSEU</name>
<dbReference type="InterPro" id="IPR002491">
    <property type="entry name" value="ABC_transptr_periplasmic_BD"/>
</dbReference>
<feature type="chain" id="PRO_5011690788" evidence="2">
    <location>
        <begin position="21"/>
        <end position="311"/>
    </location>
</feature>
<accession>A0A1H3N472</accession>
<dbReference type="Pfam" id="PF01497">
    <property type="entry name" value="Peripla_BP_2"/>
    <property type="match status" value="1"/>
</dbReference>
<evidence type="ECO:0000313" key="4">
    <source>
        <dbReference type="EMBL" id="SDY83737.1"/>
    </source>
</evidence>
<keyword evidence="5" id="KW-1185">Reference proteome</keyword>
<feature type="signal peptide" evidence="2">
    <location>
        <begin position="1"/>
        <end position="20"/>
    </location>
</feature>
<dbReference type="PROSITE" id="PS51257">
    <property type="entry name" value="PROKAR_LIPOPROTEIN"/>
    <property type="match status" value="1"/>
</dbReference>
<evidence type="ECO:0000313" key="5">
    <source>
        <dbReference type="Proteomes" id="UP000199529"/>
    </source>
</evidence>
<dbReference type="InterPro" id="IPR050902">
    <property type="entry name" value="ABC_Transporter_SBP"/>
</dbReference>
<dbReference type="SUPFAM" id="SSF53807">
    <property type="entry name" value="Helical backbone' metal receptor"/>
    <property type="match status" value="1"/>
</dbReference>